<dbReference type="SUPFAM" id="SSF82185">
    <property type="entry name" value="Histone H3 K4-specific methyltransferase SET7/9 N-terminal domain"/>
    <property type="match status" value="5"/>
</dbReference>
<accession>A0A815QGV5</accession>
<feature type="domain" description="Deacetylase sirtuin-type" evidence="6">
    <location>
        <begin position="742"/>
        <end position="996"/>
    </location>
</feature>
<dbReference type="PANTHER" id="PTHR43215:SF14">
    <property type="entry name" value="RADIAL SPOKE HEAD 1 HOMOLOG"/>
    <property type="match status" value="1"/>
</dbReference>
<keyword evidence="3" id="KW-0520">NAD</keyword>
<dbReference type="InterPro" id="IPR003409">
    <property type="entry name" value="MORN"/>
</dbReference>
<keyword evidence="1" id="KW-0808">Transferase</keyword>
<feature type="binding site" evidence="4">
    <location>
        <position position="881"/>
    </location>
    <ligand>
        <name>Zn(2+)</name>
        <dbReference type="ChEBI" id="CHEBI:29105"/>
    </ligand>
</feature>
<evidence type="ECO:0000256" key="1">
    <source>
        <dbReference type="ARBA" id="ARBA00022679"/>
    </source>
</evidence>
<evidence type="ECO:0000256" key="2">
    <source>
        <dbReference type="ARBA" id="ARBA00022737"/>
    </source>
</evidence>
<evidence type="ECO:0000256" key="4">
    <source>
        <dbReference type="PROSITE-ProRule" id="PRU00236"/>
    </source>
</evidence>
<sequence length="996" mass="111966">MVMQIHKYLIICCVVFVVIHRTECKLFRKSTEDKDDRKLTTSDKGDKQKSNIKHINYDNGDHYEESMLVSLKTINSMEMASLFGKMGICGDMYIGFFVDGKFDGYGLYKYANDKLACDNYIPISYQLLDFERSCKYINICCVIFILFGHVNCMKFKKILKHKGDGSEDNEHSKFRRVDYPNGDHYEGYFRNNEKNGNGTLILDNGTKYVGQFKDGYFHGKGTMLWTSGERYEGIFKKGEKTKDGVYYFPDGTKYVGTFKGDLFNGEGVMTWKNGDRYEGTFVNGQRAGSAIYTFANGRKYVGKFKEGKFNGNGVQSWPNGDRYEGIFKGGEKTEDGVYFFLDGMTYVGTFKGDLFNGQGIMIWNTGDWYNGTFVNGERMGNGTYTFADGRKYVGEFNNGQFHGKGVQTWPNGDRFEGIFRNGEKTKDGVYYLPYGIKYMGEYKNGRFDGQGVQTWPSGGRYEGSFVDGEITGNGTYTFADGGKYVGEFNNGLFHGKGVQTWPDGNRFEGIFKNDEKTKDGVYYLPDGRKYVGEYKNGRLEGQGIMTWTNGDRGEKYVGEFKNDQINGRGVQTWPNGDRYEGVFINGEKTKNGVYYFPNGAEYVGPYNNNGRFDGQGIMTWTNGDRYEVEKNMLVSLRMVNSTEKVCRHGQVVIALLAMVMQSSVLFGMATGTDLKRFSFQIQTSLQAVGETTRNYYELMKKSFLHLLANKAHLFAHCKLCRTPSSISSFFSTSAPLQTSSSSSNDRSILDKIADELRHAKHVLAITGAGISADSGLPTYRGIGGLYSDGKETDDGMAIEDALSGPTMRRRPDICWKYIHQIELACRAAKPNAAHETLVAFESKFPHFAVLTQNIDGLHRVAGSKNLIEIHGNIQQLFCTSCGHDIYVNSFEGMKIPPKCQRCGSLVRPRVVLFGEMLPIRAITQLHEFMSKGLDAVISIGTTSVFPYIAKPVVDAARNNAVTIEINPGETEVSDVVRYRLRERAAIVLPELLKRLS</sequence>
<dbReference type="CDD" id="cd01407">
    <property type="entry name" value="SIR2-fam"/>
    <property type="match status" value="1"/>
</dbReference>
<protein>
    <recommendedName>
        <fullName evidence="6">Deacetylase sirtuin-type domain-containing protein</fullName>
    </recommendedName>
</protein>
<feature type="chain" id="PRO_5032279992" description="Deacetylase sirtuin-type domain-containing protein" evidence="5">
    <location>
        <begin position="25"/>
        <end position="996"/>
    </location>
</feature>
<keyword evidence="4" id="KW-0862">Zinc</keyword>
<reference evidence="7" key="1">
    <citation type="submission" date="2021-02" db="EMBL/GenBank/DDBJ databases">
        <authorList>
            <person name="Nowell W R."/>
        </authorList>
    </citation>
    <scope>NUCLEOTIDE SEQUENCE</scope>
</reference>
<dbReference type="SMART" id="SM00698">
    <property type="entry name" value="MORN"/>
    <property type="match status" value="18"/>
</dbReference>
<proteinExistence type="predicted"/>
<evidence type="ECO:0000313" key="7">
    <source>
        <dbReference type="EMBL" id="CAF1461935.1"/>
    </source>
</evidence>
<dbReference type="SUPFAM" id="SSF52467">
    <property type="entry name" value="DHS-like NAD/FAD-binding domain"/>
    <property type="match status" value="1"/>
</dbReference>
<feature type="binding site" evidence="4">
    <location>
        <position position="902"/>
    </location>
    <ligand>
        <name>Zn(2+)</name>
        <dbReference type="ChEBI" id="CHEBI:29105"/>
    </ligand>
</feature>
<dbReference type="GO" id="GO:0070403">
    <property type="term" value="F:NAD+ binding"/>
    <property type="evidence" value="ECO:0007669"/>
    <property type="project" value="InterPro"/>
</dbReference>
<dbReference type="InterPro" id="IPR003000">
    <property type="entry name" value="Sirtuin"/>
</dbReference>
<evidence type="ECO:0000256" key="3">
    <source>
        <dbReference type="ARBA" id="ARBA00023027"/>
    </source>
</evidence>
<dbReference type="AlphaFoldDB" id="A0A815QGV5"/>
<dbReference type="GO" id="GO:0016740">
    <property type="term" value="F:transferase activity"/>
    <property type="evidence" value="ECO:0007669"/>
    <property type="project" value="UniProtKB-KW"/>
</dbReference>
<dbReference type="NCBIfam" id="NF001753">
    <property type="entry name" value="PRK00481.1-3"/>
    <property type="match status" value="1"/>
</dbReference>
<dbReference type="Pfam" id="PF02146">
    <property type="entry name" value="SIR2"/>
    <property type="match status" value="1"/>
</dbReference>
<dbReference type="InterPro" id="IPR026590">
    <property type="entry name" value="Ssirtuin_cat_dom"/>
</dbReference>
<evidence type="ECO:0000259" key="6">
    <source>
        <dbReference type="PROSITE" id="PS50305"/>
    </source>
</evidence>
<dbReference type="OrthoDB" id="424302at2759"/>
<dbReference type="InterPro" id="IPR029035">
    <property type="entry name" value="DHS-like_NAD/FAD-binding_dom"/>
</dbReference>
<name>A0A815QGV5_ADIRI</name>
<evidence type="ECO:0000256" key="5">
    <source>
        <dbReference type="SAM" id="SignalP"/>
    </source>
</evidence>
<feature type="signal peptide" evidence="5">
    <location>
        <begin position="1"/>
        <end position="24"/>
    </location>
</feature>
<dbReference type="PANTHER" id="PTHR43215">
    <property type="entry name" value="RADIAL SPOKE HEAD 1 HOMOLOG"/>
    <property type="match status" value="1"/>
</dbReference>
<feature type="binding site" evidence="4">
    <location>
        <position position="878"/>
    </location>
    <ligand>
        <name>Zn(2+)</name>
        <dbReference type="ChEBI" id="CHEBI:29105"/>
    </ligand>
</feature>
<dbReference type="Gene3D" id="3.30.1600.10">
    <property type="entry name" value="SIR2/SIRT2 'Small Domain"/>
    <property type="match status" value="1"/>
</dbReference>
<dbReference type="Gene3D" id="2.20.110.10">
    <property type="entry name" value="Histone H3 K4-specific methyltransferase SET7/9 N-terminal domain"/>
    <property type="match status" value="9"/>
</dbReference>
<keyword evidence="5" id="KW-0732">Signal</keyword>
<keyword evidence="4" id="KW-0479">Metal-binding</keyword>
<dbReference type="Pfam" id="PF02493">
    <property type="entry name" value="MORN"/>
    <property type="match status" value="17"/>
</dbReference>
<gene>
    <name evidence="7" type="ORF">EDS130_LOCUS40216</name>
</gene>
<dbReference type="Gene3D" id="3.40.50.1220">
    <property type="entry name" value="TPP-binding domain"/>
    <property type="match status" value="1"/>
</dbReference>
<dbReference type="EMBL" id="CAJNOJ010000479">
    <property type="protein sequence ID" value="CAF1461935.1"/>
    <property type="molecule type" value="Genomic_DNA"/>
</dbReference>
<feature type="binding site" evidence="4">
    <location>
        <position position="899"/>
    </location>
    <ligand>
        <name>Zn(2+)</name>
        <dbReference type="ChEBI" id="CHEBI:29105"/>
    </ligand>
</feature>
<organism evidence="7 8">
    <name type="scientific">Adineta ricciae</name>
    <name type="common">Rotifer</name>
    <dbReference type="NCBI Taxonomy" id="249248"/>
    <lineage>
        <taxon>Eukaryota</taxon>
        <taxon>Metazoa</taxon>
        <taxon>Spiralia</taxon>
        <taxon>Gnathifera</taxon>
        <taxon>Rotifera</taxon>
        <taxon>Eurotatoria</taxon>
        <taxon>Bdelloidea</taxon>
        <taxon>Adinetida</taxon>
        <taxon>Adinetidae</taxon>
        <taxon>Adineta</taxon>
    </lineage>
</organism>
<keyword evidence="2" id="KW-0677">Repeat</keyword>
<dbReference type="Proteomes" id="UP000663852">
    <property type="component" value="Unassembled WGS sequence"/>
</dbReference>
<comment type="caution">
    <text evidence="7">The sequence shown here is derived from an EMBL/GenBank/DDBJ whole genome shotgun (WGS) entry which is preliminary data.</text>
</comment>
<feature type="active site" description="Proton acceptor" evidence="4">
    <location>
        <position position="870"/>
    </location>
</feature>
<dbReference type="InterPro" id="IPR026591">
    <property type="entry name" value="Sirtuin_cat_small_dom_sf"/>
</dbReference>
<evidence type="ECO:0000313" key="8">
    <source>
        <dbReference type="Proteomes" id="UP000663852"/>
    </source>
</evidence>
<dbReference type="PROSITE" id="PS50305">
    <property type="entry name" value="SIRTUIN"/>
    <property type="match status" value="1"/>
</dbReference>
<dbReference type="GO" id="GO:0046872">
    <property type="term" value="F:metal ion binding"/>
    <property type="evidence" value="ECO:0007669"/>
    <property type="project" value="UniProtKB-KW"/>
</dbReference>